<comment type="similarity">
    <text evidence="1">Belongs to the GMC oxidoreductase family.</text>
</comment>
<dbReference type="InterPro" id="IPR000172">
    <property type="entry name" value="GMC_OxRdtase_N"/>
</dbReference>
<feature type="region of interest" description="Disordered" evidence="3">
    <location>
        <begin position="64"/>
        <end position="89"/>
    </location>
</feature>
<evidence type="ECO:0000256" key="2">
    <source>
        <dbReference type="PIRSR" id="PIRSR000137-2"/>
    </source>
</evidence>
<dbReference type="AlphaFoldDB" id="A0AA35M905"/>
<dbReference type="PROSITE" id="PS00624">
    <property type="entry name" value="GMC_OXRED_2"/>
    <property type="match status" value="1"/>
</dbReference>
<dbReference type="EMBL" id="CABFNP030001208">
    <property type="protein sequence ID" value="CAI6092424.1"/>
    <property type="molecule type" value="Genomic_DNA"/>
</dbReference>
<proteinExistence type="inferred from homology"/>
<dbReference type="GO" id="GO:0050660">
    <property type="term" value="F:flavin adenine dinucleotide binding"/>
    <property type="evidence" value="ECO:0007669"/>
    <property type="project" value="InterPro"/>
</dbReference>
<dbReference type="Pfam" id="PF00732">
    <property type="entry name" value="GMC_oxred_N"/>
    <property type="match status" value="1"/>
</dbReference>
<evidence type="ECO:0000313" key="6">
    <source>
        <dbReference type="Proteomes" id="UP001160390"/>
    </source>
</evidence>
<dbReference type="SUPFAM" id="SSF51905">
    <property type="entry name" value="FAD/NAD(P)-binding domain"/>
    <property type="match status" value="1"/>
</dbReference>
<keyword evidence="2" id="KW-0274">FAD</keyword>
<dbReference type="SUPFAM" id="SSF54373">
    <property type="entry name" value="FAD-linked reductases, C-terminal domain"/>
    <property type="match status" value="1"/>
</dbReference>
<dbReference type="Gene3D" id="3.30.560.10">
    <property type="entry name" value="Glucose Oxidase, domain 3"/>
    <property type="match status" value="2"/>
</dbReference>
<dbReference type="InterPro" id="IPR012132">
    <property type="entry name" value="GMC_OxRdtase"/>
</dbReference>
<feature type="binding site" evidence="2">
    <location>
        <position position="107"/>
    </location>
    <ligand>
        <name>FAD</name>
        <dbReference type="ChEBI" id="CHEBI:57692"/>
    </ligand>
</feature>
<gene>
    <name evidence="5" type="ORF">CCHLO57077_00017690</name>
</gene>
<dbReference type="InterPro" id="IPR036188">
    <property type="entry name" value="FAD/NAD-bd_sf"/>
</dbReference>
<dbReference type="Proteomes" id="UP001160390">
    <property type="component" value="Unassembled WGS sequence"/>
</dbReference>
<feature type="domain" description="Glucose-methanol-choline oxidoreductase N-terminal" evidence="4">
    <location>
        <begin position="149"/>
        <end position="163"/>
    </location>
</feature>
<evidence type="ECO:0000313" key="5">
    <source>
        <dbReference type="EMBL" id="CAI6092424.1"/>
    </source>
</evidence>
<feature type="binding site" evidence="2">
    <location>
        <begin position="403"/>
        <end position="404"/>
    </location>
    <ligand>
        <name>FAD</name>
        <dbReference type="ChEBI" id="CHEBI:57692"/>
    </ligand>
</feature>
<reference evidence="5" key="1">
    <citation type="submission" date="2023-01" db="EMBL/GenBank/DDBJ databases">
        <authorList>
            <person name="Piombo E."/>
        </authorList>
    </citation>
    <scope>NUCLEOTIDE SEQUENCE</scope>
</reference>
<evidence type="ECO:0000256" key="1">
    <source>
        <dbReference type="ARBA" id="ARBA00010790"/>
    </source>
</evidence>
<protein>
    <recommendedName>
        <fullName evidence="4">Glucose-methanol-choline oxidoreductase N-terminal domain-containing protein</fullName>
    </recommendedName>
</protein>
<dbReference type="PIRSF" id="PIRSF000137">
    <property type="entry name" value="Alcohol_oxidase"/>
    <property type="match status" value="1"/>
</dbReference>
<evidence type="ECO:0000256" key="3">
    <source>
        <dbReference type="SAM" id="MobiDB-lite"/>
    </source>
</evidence>
<keyword evidence="2" id="KW-0285">Flavoprotein</keyword>
<dbReference type="GO" id="GO:0016614">
    <property type="term" value="F:oxidoreductase activity, acting on CH-OH group of donors"/>
    <property type="evidence" value="ECO:0007669"/>
    <property type="project" value="InterPro"/>
</dbReference>
<accession>A0AA35M905</accession>
<comment type="caution">
    <text evidence="5">The sequence shown here is derived from an EMBL/GenBank/DDBJ whole genome shotgun (WGS) entry which is preliminary data.</text>
</comment>
<comment type="cofactor">
    <cofactor evidence="2">
        <name>FAD</name>
        <dbReference type="ChEBI" id="CHEBI:57692"/>
    </cofactor>
</comment>
<dbReference type="PANTHER" id="PTHR11552">
    <property type="entry name" value="GLUCOSE-METHANOL-CHOLINE GMC OXIDOREDUCTASE"/>
    <property type="match status" value="1"/>
</dbReference>
<name>A0AA35M905_9HYPO</name>
<dbReference type="InterPro" id="IPR007867">
    <property type="entry name" value="GMC_OxRtase_C"/>
</dbReference>
<dbReference type="Gene3D" id="3.50.50.60">
    <property type="entry name" value="FAD/NAD(P)-binding domain"/>
    <property type="match status" value="2"/>
</dbReference>
<sequence>MGWDYAAYEKALQKSFTLHKPDGVTEGNGPLQLTLHAAESPLEKAWIEGLKSLGFPVTDPLSGRLGGPNIAPESSDPRTKQRSGAANAYLDPTRSRLNLTVRPETTVTKVLLEKPSGDGKAVAKGVQIIAHDGSLQTVKARKEVIISASAIKSPRLLELSGVGGSELRQRLGVDVIVDNPFVGENLQNHLFIGLVFEVQDDVDTIDAFFRQEPDAVGAALQDYDSKGIGPLSTSNMALGNYVFGLAYAPFDAPSPNYRAPGKYVSVAIELSHPLSRGSVHTTSADGAKYAKTSEGVAIDFCYLSNPLDLDVLARQVRFTEDAITLAEPIARYLKPYTKSFEDLDVAKEYVRRTGDGAYHYTGTCSMMPRDLGGVVDNRLRIYGTCNLRVLDVSIILLAPTANPQAVVYAVAELGASFIKEDLQ</sequence>
<keyword evidence="6" id="KW-1185">Reference proteome</keyword>
<evidence type="ECO:0000259" key="4">
    <source>
        <dbReference type="PROSITE" id="PS00624"/>
    </source>
</evidence>
<dbReference type="PANTHER" id="PTHR11552:SF210">
    <property type="entry name" value="GLUCOSE-METHANOL-CHOLINE OXIDOREDUCTASE N-TERMINAL DOMAIN-CONTAINING PROTEIN-RELATED"/>
    <property type="match status" value="1"/>
</dbReference>
<organism evidence="5 6">
    <name type="scientific">Clonostachys chloroleuca</name>
    <dbReference type="NCBI Taxonomy" id="1926264"/>
    <lineage>
        <taxon>Eukaryota</taxon>
        <taxon>Fungi</taxon>
        <taxon>Dikarya</taxon>
        <taxon>Ascomycota</taxon>
        <taxon>Pezizomycotina</taxon>
        <taxon>Sordariomycetes</taxon>
        <taxon>Hypocreomycetidae</taxon>
        <taxon>Hypocreales</taxon>
        <taxon>Bionectriaceae</taxon>
        <taxon>Clonostachys</taxon>
    </lineage>
</organism>
<dbReference type="Pfam" id="PF05199">
    <property type="entry name" value="GMC_oxred_C"/>
    <property type="match status" value="1"/>
</dbReference>